<evidence type="ECO:0000256" key="1">
    <source>
        <dbReference type="SAM" id="MobiDB-lite"/>
    </source>
</evidence>
<dbReference type="EMBL" id="FN653031">
    <property type="protein sequence ID" value="CBY08522.1"/>
    <property type="molecule type" value="Genomic_DNA"/>
</dbReference>
<dbReference type="AlphaFoldDB" id="E4X9V1"/>
<keyword evidence="4" id="KW-1185">Reference proteome</keyword>
<gene>
    <name evidence="3" type="ORF">GSOID_T00005098001</name>
</gene>
<feature type="compositionally biased region" description="Basic residues" evidence="1">
    <location>
        <begin position="19"/>
        <end position="33"/>
    </location>
</feature>
<evidence type="ECO:0000313" key="3">
    <source>
        <dbReference type="EMBL" id="CBY08522.1"/>
    </source>
</evidence>
<organism evidence="3">
    <name type="scientific">Oikopleura dioica</name>
    <name type="common">Tunicate</name>
    <dbReference type="NCBI Taxonomy" id="34765"/>
    <lineage>
        <taxon>Eukaryota</taxon>
        <taxon>Metazoa</taxon>
        <taxon>Chordata</taxon>
        <taxon>Tunicata</taxon>
        <taxon>Appendicularia</taxon>
        <taxon>Copelata</taxon>
        <taxon>Oikopleuridae</taxon>
        <taxon>Oikopleura</taxon>
    </lineage>
</organism>
<name>E4X9V1_OIKDI</name>
<protein>
    <submittedName>
        <fullName evidence="3">Uncharacterized protein</fullName>
    </submittedName>
</protein>
<feature type="compositionally biased region" description="Basic and acidic residues" evidence="1">
    <location>
        <begin position="34"/>
        <end position="45"/>
    </location>
</feature>
<accession>E4X9V1</accession>
<evidence type="ECO:0000313" key="4">
    <source>
        <dbReference type="Proteomes" id="UP000001307"/>
    </source>
</evidence>
<feature type="compositionally biased region" description="Polar residues" evidence="1">
    <location>
        <begin position="1"/>
        <end position="11"/>
    </location>
</feature>
<reference evidence="3" key="1">
    <citation type="journal article" date="2010" name="Science">
        <title>Plasticity of animal genome architecture unmasked by rapid evolution of a pelagic tunicate.</title>
        <authorList>
            <person name="Denoeud F."/>
            <person name="Henriet S."/>
            <person name="Mungpakdee S."/>
            <person name="Aury J.M."/>
            <person name="Da Silva C."/>
            <person name="Brinkmann H."/>
            <person name="Mikhaleva J."/>
            <person name="Olsen L.C."/>
            <person name="Jubin C."/>
            <person name="Canestro C."/>
            <person name="Bouquet J.M."/>
            <person name="Danks G."/>
            <person name="Poulain J."/>
            <person name="Campsteijn C."/>
            <person name="Adamski M."/>
            <person name="Cross I."/>
            <person name="Yadetie F."/>
            <person name="Muffato M."/>
            <person name="Louis A."/>
            <person name="Butcher S."/>
            <person name="Tsagkogeorga G."/>
            <person name="Konrad A."/>
            <person name="Singh S."/>
            <person name="Jensen M.F."/>
            <person name="Cong E.H."/>
            <person name="Eikeseth-Otteraa H."/>
            <person name="Noel B."/>
            <person name="Anthouard V."/>
            <person name="Porcel B.M."/>
            <person name="Kachouri-Lafond R."/>
            <person name="Nishino A."/>
            <person name="Ugolini M."/>
            <person name="Chourrout P."/>
            <person name="Nishida H."/>
            <person name="Aasland R."/>
            <person name="Huzurbazar S."/>
            <person name="Westhof E."/>
            <person name="Delsuc F."/>
            <person name="Lehrach H."/>
            <person name="Reinhardt R."/>
            <person name="Weissenbach J."/>
            <person name="Roy S.W."/>
            <person name="Artiguenave F."/>
            <person name="Postlethwait J.H."/>
            <person name="Manak J.R."/>
            <person name="Thompson E.M."/>
            <person name="Jaillon O."/>
            <person name="Du Pasquier L."/>
            <person name="Boudinot P."/>
            <person name="Liberles D.A."/>
            <person name="Volff J.N."/>
            <person name="Philippe H."/>
            <person name="Lenhard B."/>
            <person name="Roest Crollius H."/>
            <person name="Wincker P."/>
            <person name="Chourrout D."/>
        </authorList>
    </citation>
    <scope>NUCLEOTIDE SEQUENCE [LARGE SCALE GENOMIC DNA]</scope>
</reference>
<keyword evidence="2" id="KW-1133">Transmembrane helix</keyword>
<feature type="region of interest" description="Disordered" evidence="1">
    <location>
        <begin position="1"/>
        <end position="45"/>
    </location>
</feature>
<sequence>MSTTEDFSSLRSEAPSLSKTRKPKSKKNAKKAKSKIEKTNLDEKQGRVKLVASPAEHPFEAHPSLLQIRVGLVKQRTAGIDKYFQLKGKPAYLKAYERSRFDSEIAEISTSPFPEENEFMQIERSLNDRSLFKPCLSSNQTANAPRPTARSHRTMSYPPVLCQDLNCRNCKEKCRWYIKQLKRLQQPPRNMQERLATMICFLFLLAAAKYFVWQVLKK</sequence>
<keyword evidence="2" id="KW-0472">Membrane</keyword>
<dbReference type="InParanoid" id="E4X9V1"/>
<evidence type="ECO:0000256" key="2">
    <source>
        <dbReference type="SAM" id="Phobius"/>
    </source>
</evidence>
<proteinExistence type="predicted"/>
<keyword evidence="2" id="KW-0812">Transmembrane</keyword>
<dbReference type="OrthoDB" id="10514693at2759"/>
<dbReference type="Proteomes" id="UP000001307">
    <property type="component" value="Unassembled WGS sequence"/>
</dbReference>
<feature type="transmembrane region" description="Helical" evidence="2">
    <location>
        <begin position="195"/>
        <end position="213"/>
    </location>
</feature>